<comment type="caution">
    <text evidence="2">The sequence shown here is derived from an EMBL/GenBank/DDBJ whole genome shotgun (WGS) entry which is preliminary data.</text>
</comment>
<gene>
    <name evidence="2" type="ORF">B0T18DRAFT_202804</name>
</gene>
<protein>
    <submittedName>
        <fullName evidence="2">Uncharacterized protein</fullName>
    </submittedName>
</protein>
<accession>A0AA40BTP4</accession>
<dbReference type="Proteomes" id="UP001172155">
    <property type="component" value="Unassembled WGS sequence"/>
</dbReference>
<reference evidence="2" key="1">
    <citation type="submission" date="2023-06" db="EMBL/GenBank/DDBJ databases">
        <title>Genome-scale phylogeny and comparative genomics of the fungal order Sordariales.</title>
        <authorList>
            <consortium name="Lawrence Berkeley National Laboratory"/>
            <person name="Hensen N."/>
            <person name="Bonometti L."/>
            <person name="Westerberg I."/>
            <person name="Brannstrom I.O."/>
            <person name="Guillou S."/>
            <person name="Cros-Aarteil S."/>
            <person name="Calhoun S."/>
            <person name="Haridas S."/>
            <person name="Kuo A."/>
            <person name="Mondo S."/>
            <person name="Pangilinan J."/>
            <person name="Riley R."/>
            <person name="LaButti K."/>
            <person name="Andreopoulos B."/>
            <person name="Lipzen A."/>
            <person name="Chen C."/>
            <person name="Yanf M."/>
            <person name="Daum C."/>
            <person name="Ng V."/>
            <person name="Clum A."/>
            <person name="Steindorff A."/>
            <person name="Ohm R."/>
            <person name="Martin F."/>
            <person name="Silar P."/>
            <person name="Natvig D."/>
            <person name="Lalanne C."/>
            <person name="Gautier V."/>
            <person name="Ament-velasquez S.L."/>
            <person name="Kruys A."/>
            <person name="Hutchinson M.I."/>
            <person name="Powell A.J."/>
            <person name="Barry K."/>
            <person name="Miller A.N."/>
            <person name="Grigoriev I.V."/>
            <person name="Debuchy R."/>
            <person name="Gladieux P."/>
            <person name="Thoren M.H."/>
            <person name="Johannesson H."/>
        </authorList>
    </citation>
    <scope>NUCLEOTIDE SEQUENCE</scope>
    <source>
        <strain evidence="2">SMH3187-1</strain>
    </source>
</reference>
<dbReference type="AlphaFoldDB" id="A0AA40BTP4"/>
<evidence type="ECO:0000256" key="1">
    <source>
        <dbReference type="SAM" id="MobiDB-lite"/>
    </source>
</evidence>
<evidence type="ECO:0000313" key="3">
    <source>
        <dbReference type="Proteomes" id="UP001172155"/>
    </source>
</evidence>
<proteinExistence type="predicted"/>
<sequence length="282" mass="29912">MPPLRLGEATRYHDGRFQCLPRFAVTSVPRWSTVEITQRKDPTGIAAHPYRAGEETRVRFPPAHWTLARNKTAAQLMMTDTVVIPPRLPLFLKPTAPTAPSAPPAPATSSHAPLGSEIAVSSGNASIILDAAGHGRLGGEVCVCVCVCLDAMCSHIDPPQSSPIRRGAGWDPPPRGGPSSSSQCGSGLGAGGAGWPARNTGGRRWAQAGTGGHCRFRGWPSCIASSTTRTAEMDGCPAPPKVWFPETEYHLLRLAPTASASRPDSPPPLPSSLYRHSIWPRA</sequence>
<feature type="region of interest" description="Disordered" evidence="1">
    <location>
        <begin position="95"/>
        <end position="114"/>
    </location>
</feature>
<dbReference type="EMBL" id="JAUKUD010000006">
    <property type="protein sequence ID" value="KAK0740145.1"/>
    <property type="molecule type" value="Genomic_DNA"/>
</dbReference>
<name>A0AA40BTP4_9PEZI</name>
<organism evidence="2 3">
    <name type="scientific">Schizothecium vesticola</name>
    <dbReference type="NCBI Taxonomy" id="314040"/>
    <lineage>
        <taxon>Eukaryota</taxon>
        <taxon>Fungi</taxon>
        <taxon>Dikarya</taxon>
        <taxon>Ascomycota</taxon>
        <taxon>Pezizomycotina</taxon>
        <taxon>Sordariomycetes</taxon>
        <taxon>Sordariomycetidae</taxon>
        <taxon>Sordariales</taxon>
        <taxon>Schizotheciaceae</taxon>
        <taxon>Schizothecium</taxon>
    </lineage>
</organism>
<keyword evidence="3" id="KW-1185">Reference proteome</keyword>
<feature type="region of interest" description="Disordered" evidence="1">
    <location>
        <begin position="160"/>
        <end position="207"/>
    </location>
</feature>
<evidence type="ECO:0000313" key="2">
    <source>
        <dbReference type="EMBL" id="KAK0740145.1"/>
    </source>
</evidence>